<keyword evidence="2 5" id="KW-0378">Hydrolase</keyword>
<reference evidence="5 6" key="1">
    <citation type="submission" date="2023-12" db="EMBL/GenBank/DDBJ databases">
        <title>Novel species of the genus Arcicella isolated from rivers.</title>
        <authorList>
            <person name="Lu H."/>
        </authorList>
    </citation>
    <scope>NUCLEOTIDE SEQUENCE [LARGE SCALE GENOMIC DNA]</scope>
    <source>
        <strain evidence="5 6">KCTC 23307</strain>
    </source>
</reference>
<evidence type="ECO:0000259" key="4">
    <source>
        <dbReference type="Pfam" id="PF07859"/>
    </source>
</evidence>
<dbReference type="SUPFAM" id="SSF53474">
    <property type="entry name" value="alpha/beta-Hydrolases"/>
    <property type="match status" value="1"/>
</dbReference>
<name>A0ABU5QE42_9BACT</name>
<dbReference type="RefSeq" id="WP_323298254.1">
    <property type="nucleotide sequence ID" value="NZ_JAYFUM010000023.1"/>
</dbReference>
<dbReference type="InterPro" id="IPR050300">
    <property type="entry name" value="GDXG_lipolytic_enzyme"/>
</dbReference>
<organism evidence="5 6">
    <name type="scientific">Arcicella rigui</name>
    <dbReference type="NCBI Taxonomy" id="797020"/>
    <lineage>
        <taxon>Bacteria</taxon>
        <taxon>Pseudomonadati</taxon>
        <taxon>Bacteroidota</taxon>
        <taxon>Cytophagia</taxon>
        <taxon>Cytophagales</taxon>
        <taxon>Flectobacillaceae</taxon>
        <taxon>Arcicella</taxon>
    </lineage>
</organism>
<dbReference type="PROSITE" id="PS01173">
    <property type="entry name" value="LIPASE_GDXG_HIS"/>
    <property type="match status" value="1"/>
</dbReference>
<evidence type="ECO:0000256" key="3">
    <source>
        <dbReference type="SAM" id="Phobius"/>
    </source>
</evidence>
<accession>A0ABU5QE42</accession>
<dbReference type="InterPro" id="IPR013094">
    <property type="entry name" value="AB_hydrolase_3"/>
</dbReference>
<feature type="domain" description="Alpha/beta hydrolase fold-3" evidence="4">
    <location>
        <begin position="131"/>
        <end position="337"/>
    </location>
</feature>
<dbReference type="Gene3D" id="3.40.50.1820">
    <property type="entry name" value="alpha/beta hydrolase"/>
    <property type="match status" value="1"/>
</dbReference>
<keyword evidence="3" id="KW-1133">Transmembrane helix</keyword>
<dbReference type="PANTHER" id="PTHR48081:SF8">
    <property type="entry name" value="ALPHA_BETA HYDROLASE FOLD-3 DOMAIN-CONTAINING PROTEIN-RELATED"/>
    <property type="match status" value="1"/>
</dbReference>
<feature type="transmembrane region" description="Helical" evidence="3">
    <location>
        <begin position="20"/>
        <end position="39"/>
    </location>
</feature>
<evidence type="ECO:0000313" key="5">
    <source>
        <dbReference type="EMBL" id="MEA5141101.1"/>
    </source>
</evidence>
<keyword evidence="6" id="KW-1185">Reference proteome</keyword>
<keyword evidence="3" id="KW-0472">Membrane</keyword>
<keyword evidence="3" id="KW-0812">Transmembrane</keyword>
<dbReference type="Pfam" id="PF07859">
    <property type="entry name" value="Abhydrolase_3"/>
    <property type="match status" value="1"/>
</dbReference>
<protein>
    <submittedName>
        <fullName evidence="5">Alpha/beta hydrolase</fullName>
    </submittedName>
</protein>
<dbReference type="Proteomes" id="UP001302949">
    <property type="component" value="Unassembled WGS sequence"/>
</dbReference>
<dbReference type="InterPro" id="IPR002168">
    <property type="entry name" value="Lipase_GDXG_HIS_AS"/>
</dbReference>
<proteinExistence type="inferred from homology"/>
<evidence type="ECO:0000313" key="6">
    <source>
        <dbReference type="Proteomes" id="UP001302949"/>
    </source>
</evidence>
<dbReference type="InterPro" id="IPR029058">
    <property type="entry name" value="AB_hydrolase_fold"/>
</dbReference>
<comment type="caution">
    <text evidence="5">The sequence shown here is derived from an EMBL/GenBank/DDBJ whole genome shotgun (WGS) entry which is preliminary data.</text>
</comment>
<evidence type="ECO:0000256" key="2">
    <source>
        <dbReference type="ARBA" id="ARBA00022801"/>
    </source>
</evidence>
<comment type="similarity">
    <text evidence="1">Belongs to the 'GDXG' lipolytic enzyme family.</text>
</comment>
<dbReference type="EMBL" id="JAYFUM010000023">
    <property type="protein sequence ID" value="MEA5141101.1"/>
    <property type="molecule type" value="Genomic_DNA"/>
</dbReference>
<gene>
    <name evidence="5" type="ORF">VB248_18255</name>
</gene>
<dbReference type="PANTHER" id="PTHR48081">
    <property type="entry name" value="AB HYDROLASE SUPERFAMILY PROTEIN C4A8.06C"/>
    <property type="match status" value="1"/>
</dbReference>
<evidence type="ECO:0000256" key="1">
    <source>
        <dbReference type="ARBA" id="ARBA00010515"/>
    </source>
</evidence>
<dbReference type="GO" id="GO:0016787">
    <property type="term" value="F:hydrolase activity"/>
    <property type="evidence" value="ECO:0007669"/>
    <property type="project" value="UniProtKB-KW"/>
</dbReference>
<sequence length="366" mass="40442">MKNIALVTTYDKAQERSFNIGKNIFVISFIWFLLSSLFAQAQLRPYKGEKDPLVFTEVQAFLKALNSGNGKPIEQLSVADARQVLVGAQKSVEVDYSGITESEKVISQNGYKVKVHITKPKGVKPNAPVFIFIHGGGWVLGDYPTHRRLVRDLVVNSGAVAVFPDYSPSPEVQYPVAINEIYAATQWVAEHGHEIGVDGKKLAVVGNSVGGNMSAVIALMAKDKKGPAIKLQVLLWPVTDANFENESYNAFAEGRFLTKNMMKWFWDNYLPDVEKRKEIYASPLQASIEQLRGLPETLVQTAENDVLRDEGEAYARKLNEAGVKVTLTRYNGLIHDYGLLNPIAHVNSIQVATLQAAAVIKSVLNK</sequence>